<accession>A0A4Q9L3W1</accession>
<evidence type="ECO:0000256" key="2">
    <source>
        <dbReference type="ARBA" id="ARBA00008778"/>
    </source>
</evidence>
<dbReference type="GO" id="GO:0031087">
    <property type="term" value="P:deadenylation-independent decapping of nuclear-transcribed mRNA"/>
    <property type="evidence" value="ECO:0007669"/>
    <property type="project" value="TreeGrafter"/>
</dbReference>
<protein>
    <submittedName>
        <fullName evidence="5">Putative Dcp1-like decapping protein</fullName>
    </submittedName>
</protein>
<dbReference type="Proteomes" id="UP000291404">
    <property type="component" value="Unassembled WGS sequence"/>
</dbReference>
<dbReference type="PANTHER" id="PTHR16290:SF0">
    <property type="entry name" value="DECAPPING PROTEIN 1, ISOFORM A"/>
    <property type="match status" value="1"/>
</dbReference>
<sequence length="199" mass="23225">MNDELKKNILKSVLNKKDKLFLEIIFSAEYCAIYNFKNDKWEDVNVEGSLHLYQRKSNLQKALYVFNRKGRNDILLNIENGCSYCLQDSFVIFKDYHYNFTGIWFSKIEEAKNFCENIKIISNENKISTTDSECKLYCPDDVSIRDNNSFNSETFQSISCDNIYFDESNSSKNFCIYENSSDKNDVLESESVLTHGSKT</sequence>
<dbReference type="GO" id="GO:0003729">
    <property type="term" value="F:mRNA binding"/>
    <property type="evidence" value="ECO:0007669"/>
    <property type="project" value="TreeGrafter"/>
</dbReference>
<evidence type="ECO:0000256" key="4">
    <source>
        <dbReference type="ARBA" id="ARBA00022664"/>
    </source>
</evidence>
<name>A0A4Q9L3W1_9MICR</name>
<dbReference type="GO" id="GO:0000290">
    <property type="term" value="P:deadenylation-dependent decapping of nuclear-transcribed mRNA"/>
    <property type="evidence" value="ECO:0007669"/>
    <property type="project" value="InterPro"/>
</dbReference>
<dbReference type="STRING" id="148818.A0A4Q9L3W1"/>
<dbReference type="AlphaFoldDB" id="A0A4Q9L3W1"/>
<reference evidence="5 6" key="1">
    <citation type="submission" date="2017-12" db="EMBL/GenBank/DDBJ databases">
        <authorList>
            <person name="Pombert J.-F."/>
            <person name="Haag K.L."/>
            <person name="Ebert D."/>
        </authorList>
    </citation>
    <scope>NUCLEOTIDE SEQUENCE [LARGE SCALE GENOMIC DNA]</scope>
    <source>
        <strain evidence="5">BE-OM-2</strain>
    </source>
</reference>
<dbReference type="InterPro" id="IPR010334">
    <property type="entry name" value="Dcp1"/>
</dbReference>
<keyword evidence="3" id="KW-0963">Cytoplasm</keyword>
<dbReference type="SUPFAM" id="SSF50729">
    <property type="entry name" value="PH domain-like"/>
    <property type="match status" value="1"/>
</dbReference>
<dbReference type="Pfam" id="PF06058">
    <property type="entry name" value="DCP1"/>
    <property type="match status" value="1"/>
</dbReference>
<organism evidence="5 6">
    <name type="scientific">Hamiltosporidium magnivora</name>
    <dbReference type="NCBI Taxonomy" id="148818"/>
    <lineage>
        <taxon>Eukaryota</taxon>
        <taxon>Fungi</taxon>
        <taxon>Fungi incertae sedis</taxon>
        <taxon>Microsporidia</taxon>
        <taxon>Dubosqiidae</taxon>
        <taxon>Hamiltosporidium</taxon>
    </lineage>
</organism>
<dbReference type="InterPro" id="IPR011993">
    <property type="entry name" value="PH-like_dom_sf"/>
</dbReference>
<evidence type="ECO:0000256" key="1">
    <source>
        <dbReference type="ARBA" id="ARBA00004496"/>
    </source>
</evidence>
<proteinExistence type="inferred from homology"/>
<dbReference type="VEuPathDB" id="MicrosporidiaDB:CWI39_0487p0040"/>
<keyword evidence="4" id="KW-0507">mRNA processing</keyword>
<comment type="subcellular location">
    <subcellularLocation>
        <location evidence="1">Cytoplasm</location>
    </subcellularLocation>
</comment>
<dbReference type="GO" id="GO:0006397">
    <property type="term" value="P:mRNA processing"/>
    <property type="evidence" value="ECO:0007669"/>
    <property type="project" value="UniProtKB-KW"/>
</dbReference>
<comment type="similarity">
    <text evidence="2">Belongs to the DCP1 family.</text>
</comment>
<gene>
    <name evidence="5" type="ORF">CWI36_1266p0020</name>
</gene>
<evidence type="ECO:0000256" key="3">
    <source>
        <dbReference type="ARBA" id="ARBA00022490"/>
    </source>
</evidence>
<comment type="caution">
    <text evidence="5">The sequence shown here is derived from an EMBL/GenBank/DDBJ whole genome shotgun (WGS) entry which is preliminary data.</text>
</comment>
<dbReference type="GO" id="GO:0000932">
    <property type="term" value="C:P-body"/>
    <property type="evidence" value="ECO:0007669"/>
    <property type="project" value="TreeGrafter"/>
</dbReference>
<dbReference type="Gene3D" id="2.30.29.30">
    <property type="entry name" value="Pleckstrin-homology domain (PH domain)/Phosphotyrosine-binding domain (PTB)"/>
    <property type="match status" value="1"/>
</dbReference>
<dbReference type="PANTHER" id="PTHR16290">
    <property type="entry name" value="TRANSCRIPTION FACTOR SMIF DECAPPING ENZYME DCP1"/>
    <property type="match status" value="1"/>
</dbReference>
<dbReference type="EMBL" id="PITI01001266">
    <property type="protein sequence ID" value="TBU01765.1"/>
    <property type="molecule type" value="Genomic_DNA"/>
</dbReference>
<dbReference type="VEuPathDB" id="MicrosporidiaDB:CWI36_1266p0020"/>
<keyword evidence="6" id="KW-1185">Reference proteome</keyword>
<dbReference type="GO" id="GO:0008047">
    <property type="term" value="F:enzyme activator activity"/>
    <property type="evidence" value="ECO:0007669"/>
    <property type="project" value="InterPro"/>
</dbReference>
<evidence type="ECO:0000313" key="5">
    <source>
        <dbReference type="EMBL" id="TBU01765.1"/>
    </source>
</evidence>
<evidence type="ECO:0000313" key="6">
    <source>
        <dbReference type="Proteomes" id="UP000291404"/>
    </source>
</evidence>